<reference evidence="1 2" key="1">
    <citation type="submission" date="2018-11" db="EMBL/GenBank/DDBJ databases">
        <authorList>
            <consortium name="Pathogen Informatics"/>
        </authorList>
    </citation>
    <scope>NUCLEOTIDE SEQUENCE [LARGE SCALE GENOMIC DNA]</scope>
</reference>
<keyword evidence="2" id="KW-1185">Reference proteome</keyword>
<protein>
    <submittedName>
        <fullName evidence="1">Uncharacterized protein</fullName>
    </submittedName>
</protein>
<organism evidence="1 2">
    <name type="scientific">Strongylus vulgaris</name>
    <name type="common">Blood worm</name>
    <dbReference type="NCBI Taxonomy" id="40348"/>
    <lineage>
        <taxon>Eukaryota</taxon>
        <taxon>Metazoa</taxon>
        <taxon>Ecdysozoa</taxon>
        <taxon>Nematoda</taxon>
        <taxon>Chromadorea</taxon>
        <taxon>Rhabditida</taxon>
        <taxon>Rhabditina</taxon>
        <taxon>Rhabditomorpha</taxon>
        <taxon>Strongyloidea</taxon>
        <taxon>Strongylidae</taxon>
        <taxon>Strongylus</taxon>
    </lineage>
</organism>
<sequence length="131" mass="14570">MAKYMGGLFSSRVSQAEREFDVSGSPDAQLRVGHARDLIVWLTKSLAGSLIHISQRLPVVEIGRPCQGCSLGIYFIACTARDWRKESLHTGSHLRRRMSSKPVLHNAMDFEPKGHANHGDCRQVMVHSSSL</sequence>
<evidence type="ECO:0000313" key="1">
    <source>
        <dbReference type="EMBL" id="VDM65988.1"/>
    </source>
</evidence>
<gene>
    <name evidence="1" type="ORF">SVUK_LOCUS986</name>
</gene>
<accession>A0A3P7KBE2</accession>
<dbReference type="EMBL" id="UYYB01001815">
    <property type="protein sequence ID" value="VDM65988.1"/>
    <property type="molecule type" value="Genomic_DNA"/>
</dbReference>
<evidence type="ECO:0000313" key="2">
    <source>
        <dbReference type="Proteomes" id="UP000270094"/>
    </source>
</evidence>
<proteinExistence type="predicted"/>
<dbReference type="AlphaFoldDB" id="A0A3P7KBE2"/>
<name>A0A3P7KBE2_STRVU</name>
<dbReference type="Proteomes" id="UP000270094">
    <property type="component" value="Unassembled WGS sequence"/>
</dbReference>